<dbReference type="EMBL" id="AVOT02000699">
    <property type="protein sequence ID" value="MBW0464102.1"/>
    <property type="molecule type" value="Genomic_DNA"/>
</dbReference>
<comment type="caution">
    <text evidence="2">The sequence shown here is derived from an EMBL/GenBank/DDBJ whole genome shotgun (WGS) entry which is preliminary data.</text>
</comment>
<gene>
    <name evidence="2" type="ORF">O181_003817</name>
</gene>
<name>A0A9Q3BFJ8_9BASI</name>
<proteinExistence type="predicted"/>
<protein>
    <submittedName>
        <fullName evidence="2">Uncharacterized protein</fullName>
    </submittedName>
</protein>
<evidence type="ECO:0000313" key="2">
    <source>
        <dbReference type="EMBL" id="MBW0464102.1"/>
    </source>
</evidence>
<sequence>MHLPSNPELHFPRSEGQFAQDVTSSLPRHEFPRNQPRKQVDYVNESSIPSNIMLDFSTMEYTHPLGPINEERLSTEKSGHKGPPAMVYNPPYQPEFDDVYGFHDTEIKYQDQNIWPYALLEDNTSTYDVSHFSPLDPILEEIKNFLSSEDVQNAVVHAQPSDTTEPSAILKSTKLIEHSSIPKNSLKSPNLEDISIPDRGQKHDLWNSPLSHFILKQEKRKKRKVNVSQGFDYTTPSSAKYDPLEIPIPSKSLRSETRVSRFPNIKSNEKAEDKLAYINKPKNEEISGVSNSNPQITKKHSTDPLKIDHLEVNTDRLKIDKPKILSENPSAEEVEEARKNNFFAHVSTMLNIPYARLGENTEKKNRLRKVVDNFYNCRIVQAEKRLAKDRTIIRLAWKEKRDRFRRIQKILYGSAGLNYRILDVFGGENFELIMTELEEYLEYLGQWFEGNPDFMKACFFKITIPMDNKEKTPFNDIQEKFLRYLNLQDDPVRFEFKSRQRIMQMKASQVLESEISVKIVLNYFIQQKKEKFVALFDKEYNFYLFLRKLKNAFYGSHFGNYMARRKRDFESIKILPWKTTPLKAEDCKGLREHLTQIRSYTLPSEKRRKKASKL</sequence>
<feature type="region of interest" description="Disordered" evidence="1">
    <location>
        <begin position="1"/>
        <end position="40"/>
    </location>
</feature>
<dbReference type="Proteomes" id="UP000765509">
    <property type="component" value="Unassembled WGS sequence"/>
</dbReference>
<evidence type="ECO:0000256" key="1">
    <source>
        <dbReference type="SAM" id="MobiDB-lite"/>
    </source>
</evidence>
<organism evidence="2 3">
    <name type="scientific">Austropuccinia psidii MF-1</name>
    <dbReference type="NCBI Taxonomy" id="1389203"/>
    <lineage>
        <taxon>Eukaryota</taxon>
        <taxon>Fungi</taxon>
        <taxon>Dikarya</taxon>
        <taxon>Basidiomycota</taxon>
        <taxon>Pucciniomycotina</taxon>
        <taxon>Pucciniomycetes</taxon>
        <taxon>Pucciniales</taxon>
        <taxon>Sphaerophragmiaceae</taxon>
        <taxon>Austropuccinia</taxon>
    </lineage>
</organism>
<keyword evidence="3" id="KW-1185">Reference proteome</keyword>
<evidence type="ECO:0000313" key="3">
    <source>
        <dbReference type="Proteomes" id="UP000765509"/>
    </source>
</evidence>
<accession>A0A9Q3BFJ8</accession>
<dbReference type="AlphaFoldDB" id="A0A9Q3BFJ8"/>
<reference evidence="2" key="1">
    <citation type="submission" date="2021-03" db="EMBL/GenBank/DDBJ databases">
        <title>Draft genome sequence of rust myrtle Austropuccinia psidii MF-1, a brazilian biotype.</title>
        <authorList>
            <person name="Quecine M.C."/>
            <person name="Pachon D.M.R."/>
            <person name="Bonatelli M.L."/>
            <person name="Correr F.H."/>
            <person name="Franceschini L.M."/>
            <person name="Leite T.F."/>
            <person name="Margarido G.R.A."/>
            <person name="Almeida C.A."/>
            <person name="Ferrarezi J.A."/>
            <person name="Labate C.A."/>
        </authorList>
    </citation>
    <scope>NUCLEOTIDE SEQUENCE</scope>
    <source>
        <strain evidence="2">MF-1</strain>
    </source>
</reference>